<dbReference type="Proteomes" id="UP001597526">
    <property type="component" value="Unassembled WGS sequence"/>
</dbReference>
<gene>
    <name evidence="1" type="ORF">ACFSQJ_07780</name>
</gene>
<dbReference type="Gene3D" id="2.170.120.30">
    <property type="match status" value="1"/>
</dbReference>
<reference evidence="2" key="1">
    <citation type="journal article" date="2019" name="Int. J. Syst. Evol. Microbiol.">
        <title>The Global Catalogue of Microorganisms (GCM) 10K type strain sequencing project: providing services to taxonomists for standard genome sequencing and annotation.</title>
        <authorList>
            <consortium name="The Broad Institute Genomics Platform"/>
            <consortium name="The Broad Institute Genome Sequencing Center for Infectious Disease"/>
            <person name="Wu L."/>
            <person name="Ma J."/>
        </authorList>
    </citation>
    <scope>NUCLEOTIDE SEQUENCE [LARGE SCALE GENOMIC DNA]</scope>
    <source>
        <strain evidence="2">KCTC 52368</strain>
    </source>
</reference>
<dbReference type="Pfam" id="PF07949">
    <property type="entry name" value="YbbR"/>
    <property type="match status" value="1"/>
</dbReference>
<sequence length="273" mass="30791">MYTKFPDSLLLNTKETDYLVAKIRASGFQFLGYGITKGKIRVNLQEVNNKDNDYFLTDTELKVQFERQLSNTVSLLELEKDTFFIDLYKVATKEVAINPNITIDVASNHILDGGLILEPKTVSIKGPAKEIAKINEVFTAPLVLTGLSNDFSEKLLLIKPEAIDNTILLQEVVEVSGKIVEFSERAFEIPLSSVNILEGYRIKTFPNKIELVCKASLESLKTMKLSDFEVVVDYNSLLNKESKYLNVQLKRTPANIYSVQLLTGKVEFVLEKL</sequence>
<accession>A0ABW5MUI0</accession>
<protein>
    <submittedName>
        <fullName evidence="1">CdaR family protein</fullName>
    </submittedName>
</protein>
<name>A0ABW5MUI0_9FLAO</name>
<keyword evidence="2" id="KW-1185">Reference proteome</keyword>
<evidence type="ECO:0000313" key="1">
    <source>
        <dbReference type="EMBL" id="MFD2586825.1"/>
    </source>
</evidence>
<organism evidence="1 2">
    <name type="scientific">Croceitalea marina</name>
    <dbReference type="NCBI Taxonomy" id="1775166"/>
    <lineage>
        <taxon>Bacteria</taxon>
        <taxon>Pseudomonadati</taxon>
        <taxon>Bacteroidota</taxon>
        <taxon>Flavobacteriia</taxon>
        <taxon>Flavobacteriales</taxon>
        <taxon>Flavobacteriaceae</taxon>
        <taxon>Croceitalea</taxon>
    </lineage>
</organism>
<dbReference type="Gene3D" id="2.170.120.40">
    <property type="entry name" value="YbbR-like domain"/>
    <property type="match status" value="1"/>
</dbReference>
<dbReference type="EMBL" id="JBHULB010000008">
    <property type="protein sequence ID" value="MFD2586825.1"/>
    <property type="molecule type" value="Genomic_DNA"/>
</dbReference>
<comment type="caution">
    <text evidence="1">The sequence shown here is derived from an EMBL/GenBank/DDBJ whole genome shotgun (WGS) entry which is preliminary data.</text>
</comment>
<proteinExistence type="predicted"/>
<evidence type="ECO:0000313" key="2">
    <source>
        <dbReference type="Proteomes" id="UP001597526"/>
    </source>
</evidence>
<dbReference type="InterPro" id="IPR012505">
    <property type="entry name" value="YbbR"/>
</dbReference>